<organism evidence="11 12">
    <name type="scientific">Hibiscus sabdariffa</name>
    <name type="common">roselle</name>
    <dbReference type="NCBI Taxonomy" id="183260"/>
    <lineage>
        <taxon>Eukaryota</taxon>
        <taxon>Viridiplantae</taxon>
        <taxon>Streptophyta</taxon>
        <taxon>Embryophyta</taxon>
        <taxon>Tracheophyta</taxon>
        <taxon>Spermatophyta</taxon>
        <taxon>Magnoliopsida</taxon>
        <taxon>eudicotyledons</taxon>
        <taxon>Gunneridae</taxon>
        <taxon>Pentapetalae</taxon>
        <taxon>rosids</taxon>
        <taxon>malvids</taxon>
        <taxon>Malvales</taxon>
        <taxon>Malvaceae</taxon>
        <taxon>Malvoideae</taxon>
        <taxon>Hibiscus</taxon>
    </lineage>
</organism>
<evidence type="ECO:0000256" key="3">
    <source>
        <dbReference type="ARBA" id="ARBA00022840"/>
    </source>
</evidence>
<feature type="binding site" evidence="7">
    <location>
        <begin position="184"/>
        <end position="191"/>
    </location>
    <ligand>
        <name>ATP</name>
        <dbReference type="ChEBI" id="CHEBI:30616"/>
    </ligand>
</feature>
<dbReference type="PROSITE" id="PS50067">
    <property type="entry name" value="KINESIN_MOTOR_2"/>
    <property type="match status" value="1"/>
</dbReference>
<dbReference type="PRINTS" id="PR00380">
    <property type="entry name" value="KINESINHEAVY"/>
</dbReference>
<dbReference type="SUPFAM" id="SSF52540">
    <property type="entry name" value="P-loop containing nucleoside triphosphate hydrolases"/>
    <property type="match status" value="1"/>
</dbReference>
<evidence type="ECO:0000256" key="9">
    <source>
        <dbReference type="SAM" id="MobiDB-lite"/>
    </source>
</evidence>
<feature type="coiled-coil region" evidence="8">
    <location>
        <begin position="453"/>
        <end position="480"/>
    </location>
</feature>
<proteinExistence type="inferred from homology"/>
<dbReference type="PANTHER" id="PTHR37739">
    <property type="entry name" value="KINESIN-LIKE PROTEIN KIN-12D"/>
    <property type="match status" value="1"/>
</dbReference>
<dbReference type="Proteomes" id="UP001396334">
    <property type="component" value="Unassembled WGS sequence"/>
</dbReference>
<keyword evidence="2 7" id="KW-0547">Nucleotide-binding</keyword>
<comment type="caution">
    <text evidence="11">The sequence shown here is derived from an EMBL/GenBank/DDBJ whole genome shotgun (WGS) entry which is preliminary data.</text>
</comment>
<dbReference type="InterPro" id="IPR001752">
    <property type="entry name" value="Kinesin_motor_dom"/>
</dbReference>
<evidence type="ECO:0000256" key="5">
    <source>
        <dbReference type="ARBA" id="ARBA00023175"/>
    </source>
</evidence>
<dbReference type="InterPro" id="IPR027417">
    <property type="entry name" value="P-loop_NTPase"/>
</dbReference>
<keyword evidence="3 7" id="KW-0067">ATP-binding</keyword>
<gene>
    <name evidence="11" type="ORF">V6N11_073792</name>
</gene>
<evidence type="ECO:0000256" key="6">
    <source>
        <dbReference type="ARBA" id="ARBA00034488"/>
    </source>
</evidence>
<dbReference type="EMBL" id="JBBPBN010000080">
    <property type="protein sequence ID" value="KAK8983374.1"/>
    <property type="molecule type" value="Genomic_DNA"/>
</dbReference>
<dbReference type="Gene3D" id="3.40.850.10">
    <property type="entry name" value="Kinesin motor domain"/>
    <property type="match status" value="1"/>
</dbReference>
<feature type="coiled-coil region" evidence="8">
    <location>
        <begin position="1046"/>
        <end position="1136"/>
    </location>
</feature>
<keyword evidence="12" id="KW-1185">Reference proteome</keyword>
<sequence length="1188" mass="133210">MPSSTEAAAAGNGRFLGSISTSSLRNLLPKSKLKKNIKKPSSENTPPADPNIIQVNNSAQLSPKSLTCHSINTPDAHPEIPVPMDSSITQKGIVDSEEQNEELTNIDPSVKVVVRIRPINGHEKEVTRTVSKVSSDSLSIGDRKFTFDSVLDTKSSQEDVFKQIGVPLVKNALAGYNVSILSYGQTGSGKTYTMWGPPSAMVEDPSPRSHQGIVPRIFQMLFSESQREQQNSDGRQINYQCRCSFLEIYNEQIGDLLDPTQRNLEIKDDPKNGFYVENLTEEYVSSYEDVTQILIKGLSSKKVGATTVNSKSSRSHIVFTFVVESWHKEASSKCFGSSKTSRISLIDLAGLDRNKLEDVSRQHVQEDKNVKKSLSQLGYLVNTLAKETQPEKPEDAPYEGSCLTRILRESLGGNAKLTVICNISADNRNSSEILSTLRFGQRIKFVRNEPVINEISEDHVNGLSDQIRQLKEELIRAKSDAYSSVSSRTGYVNGWNARESLNQLRVSLNRSLILPHIDNEYQEELNISEEDVNELRQHLDYLHSSIETNVTDKSDKRGSIQFSSVRESCETDLLSEDDIHCPKVTDIEEIDVEELPPMAIPASADDLSITSKTLKAVDPSIRNSISISPHSWSSILEEPTLSESPKIANNLRKSMAVPSALLVTQNNVSESSESEVLRQSLKPSEHIKSSLRASKTFLGPTDSLAASLQRGLQIIDNHQHGSASNRSSVAFSFDHLMLKPCPEADKASASVQTLPNDKLSSDGSSTPLLCSSCQRKFDNNNPDEVQDSLKTWIVAVDNQQRDGENSDITRNLEEATKRETTLESICKEQAAKIEHLNHLVERYKLERENSAIEHAPEHLKNEVIPFEQSNNGGNGKEHFDTTEKEALLQEIQTLKSKLQSYAVPSPNMSTEKLRSSLLSRSIQLRKSVDCHNNSEEELERERQRWMEMESDWISLTDELRMDLETIRCRAEKVEMELKLEKKCTEELDDALSRSVLCHARMVEHYADLQEKYNDLVTKHRAIMEGIAEVKKAAAKAGNKGHGARFAKSLAAELSALRVEREREKELLKKENKSLRIQLRDTAEAVHAAGELLVRLREAEQAASIAEENFGNVQQENEKLKKQVEKLKRKHKMEMVTMKQYLAESRLPESALQPLYREDSDVATQNSSATPYDDQAWRAEFGAIYQEHY</sequence>
<feature type="region of interest" description="Disordered" evidence="9">
    <location>
        <begin position="1"/>
        <end position="52"/>
    </location>
</feature>
<name>A0ABR2P4V9_9ROSI</name>
<evidence type="ECO:0000256" key="8">
    <source>
        <dbReference type="SAM" id="Coils"/>
    </source>
</evidence>
<reference evidence="11 12" key="1">
    <citation type="journal article" date="2024" name="G3 (Bethesda)">
        <title>Genome assembly of Hibiscus sabdariffa L. provides insights into metabolisms of medicinal natural products.</title>
        <authorList>
            <person name="Kim T."/>
        </authorList>
    </citation>
    <scope>NUCLEOTIDE SEQUENCE [LARGE SCALE GENOMIC DNA]</scope>
    <source>
        <strain evidence="11">TK-2024</strain>
        <tissue evidence="11">Old leaves</tissue>
    </source>
</reference>
<dbReference type="PANTHER" id="PTHR37739:SF16">
    <property type="entry name" value="KINESIN-LIKE PROTEIN"/>
    <property type="match status" value="1"/>
</dbReference>
<evidence type="ECO:0000256" key="4">
    <source>
        <dbReference type="ARBA" id="ARBA00023054"/>
    </source>
</evidence>
<evidence type="ECO:0000313" key="11">
    <source>
        <dbReference type="EMBL" id="KAK8983374.1"/>
    </source>
</evidence>
<dbReference type="InterPro" id="IPR036961">
    <property type="entry name" value="Kinesin_motor_dom_sf"/>
</dbReference>
<protein>
    <recommendedName>
        <fullName evidence="10">Kinesin motor domain-containing protein</fullName>
    </recommendedName>
</protein>
<accession>A0ABR2P4V9</accession>
<keyword evidence="4 8" id="KW-0175">Coiled coil</keyword>
<dbReference type="Pfam" id="PF00225">
    <property type="entry name" value="Kinesin"/>
    <property type="match status" value="1"/>
</dbReference>
<evidence type="ECO:0000313" key="12">
    <source>
        <dbReference type="Proteomes" id="UP001396334"/>
    </source>
</evidence>
<feature type="domain" description="Kinesin motor" evidence="10">
    <location>
        <begin position="109"/>
        <end position="446"/>
    </location>
</feature>
<evidence type="ECO:0000256" key="2">
    <source>
        <dbReference type="ARBA" id="ARBA00022741"/>
    </source>
</evidence>
<keyword evidence="1" id="KW-0493">Microtubule</keyword>
<keyword evidence="5 7" id="KW-0505">Motor protein</keyword>
<dbReference type="InterPro" id="IPR044986">
    <property type="entry name" value="KIF15/KIN-12"/>
</dbReference>
<comment type="similarity">
    <text evidence="6">Belongs to the TRAFAC class myosin-kinesin ATPase superfamily. Kinesin family. KIN-12 subfamily.</text>
</comment>
<evidence type="ECO:0000259" key="10">
    <source>
        <dbReference type="PROSITE" id="PS50067"/>
    </source>
</evidence>
<evidence type="ECO:0000256" key="7">
    <source>
        <dbReference type="PROSITE-ProRule" id="PRU00283"/>
    </source>
</evidence>
<evidence type="ECO:0000256" key="1">
    <source>
        <dbReference type="ARBA" id="ARBA00022701"/>
    </source>
</evidence>
<dbReference type="SMART" id="SM00129">
    <property type="entry name" value="KISc"/>
    <property type="match status" value="1"/>
</dbReference>